<evidence type="ECO:0000256" key="2">
    <source>
        <dbReference type="ARBA" id="ARBA00022679"/>
    </source>
</evidence>
<accession>A0A9P1PUJ2</accession>
<dbReference type="Proteomes" id="UP000041356">
    <property type="component" value="Unassembled WGS sequence"/>
</dbReference>
<reference evidence="4 5" key="1">
    <citation type="submission" date="2015-03" db="EMBL/GenBank/DDBJ databases">
        <authorList>
            <consortium name="Pathogen Informatics"/>
            <person name="Murphy D."/>
        </authorList>
    </citation>
    <scope>NUCLEOTIDE SEQUENCE [LARGE SCALE GENOMIC DNA]</scope>
    <source>
        <strain evidence="4 5">IP27818</strain>
    </source>
</reference>
<evidence type="ECO:0000313" key="4">
    <source>
        <dbReference type="EMBL" id="CNF47062.1"/>
    </source>
</evidence>
<dbReference type="GO" id="GO:0050501">
    <property type="term" value="F:hyaluronan synthase activity"/>
    <property type="evidence" value="ECO:0007669"/>
    <property type="project" value="UniProtKB-EC"/>
</dbReference>
<dbReference type="PANTHER" id="PTHR22916:SF51">
    <property type="entry name" value="GLYCOSYLTRANSFERASE EPSH-RELATED"/>
    <property type="match status" value="1"/>
</dbReference>
<dbReference type="Gene3D" id="3.90.550.10">
    <property type="entry name" value="Spore Coat Polysaccharide Biosynthesis Protein SpsA, Chain A"/>
    <property type="match status" value="1"/>
</dbReference>
<dbReference type="EMBL" id="CPZF01000003">
    <property type="protein sequence ID" value="CNF47062.1"/>
    <property type="molecule type" value="Genomic_DNA"/>
</dbReference>
<dbReference type="InterPro" id="IPR029044">
    <property type="entry name" value="Nucleotide-diphossugar_trans"/>
</dbReference>
<comment type="caution">
    <text evidence="4">The sequence shown here is derived from an EMBL/GenBank/DDBJ whole genome shotgun (WGS) entry which is preliminary data.</text>
</comment>
<gene>
    <name evidence="4" type="primary">hyaD_2</name>
    <name evidence="4" type="ORF">ERS137939_01571</name>
</gene>
<proteinExistence type="predicted"/>
<organism evidence="4 5">
    <name type="scientific">Yersinia enterocolitica</name>
    <dbReference type="NCBI Taxonomy" id="630"/>
    <lineage>
        <taxon>Bacteria</taxon>
        <taxon>Pseudomonadati</taxon>
        <taxon>Pseudomonadota</taxon>
        <taxon>Gammaproteobacteria</taxon>
        <taxon>Enterobacterales</taxon>
        <taxon>Yersiniaceae</taxon>
        <taxon>Yersinia</taxon>
    </lineage>
</organism>
<evidence type="ECO:0000256" key="1">
    <source>
        <dbReference type="ARBA" id="ARBA00022676"/>
    </source>
</evidence>
<sequence length="318" mass="37357">MDNKKLLSLIIPVFNAEQYLDACLSSVFVQWDNTLEVIIINDGSTDHSDDIIQKYRERYDFVYLAQENTGISVVRNMGVSVSTGKYITFLDADDIWCDGIYSSIKTIILENSPDGMVFNYSEFFDDKEHVFELIKVNKFTIDRLDHVKLKIAESEMFYVWRCVFRKNIFDGMLFDVGRRFEDQLLLPILIDKCKSIFECKDLIVKYRQISSSITKNLNISDLDDSEFGLVRFRDKYLKHKNKYWAVVLASVFISHVSKCARIYHVDKTRALDSYNKSYTIVSLKPMLHSRKLKPILYYIVKYKLFYRLVSSVEKEVKK</sequence>
<evidence type="ECO:0000313" key="5">
    <source>
        <dbReference type="Proteomes" id="UP000041356"/>
    </source>
</evidence>
<dbReference type="RefSeq" id="WP_050130618.1">
    <property type="nucleotide sequence ID" value="NZ_CPZF01000003.1"/>
</dbReference>
<feature type="domain" description="Glycosyltransferase 2-like" evidence="3">
    <location>
        <begin position="8"/>
        <end position="160"/>
    </location>
</feature>
<evidence type="ECO:0000259" key="3">
    <source>
        <dbReference type="Pfam" id="PF00535"/>
    </source>
</evidence>
<dbReference type="AlphaFoldDB" id="A0A9P1PUJ2"/>
<dbReference type="InterPro" id="IPR001173">
    <property type="entry name" value="Glyco_trans_2-like"/>
</dbReference>
<dbReference type="Pfam" id="PF00535">
    <property type="entry name" value="Glycos_transf_2"/>
    <property type="match status" value="1"/>
</dbReference>
<dbReference type="PANTHER" id="PTHR22916">
    <property type="entry name" value="GLYCOSYLTRANSFERASE"/>
    <property type="match status" value="1"/>
</dbReference>
<protein>
    <submittedName>
        <fullName evidence="4">WbcK protein</fullName>
        <ecNumber evidence="4">2.4.1.212</ecNumber>
    </submittedName>
</protein>
<name>A0A9P1PUJ2_YEREN</name>
<keyword evidence="1 4" id="KW-0328">Glycosyltransferase</keyword>
<dbReference type="SUPFAM" id="SSF53448">
    <property type="entry name" value="Nucleotide-diphospho-sugar transferases"/>
    <property type="match status" value="1"/>
</dbReference>
<dbReference type="CDD" id="cd00761">
    <property type="entry name" value="Glyco_tranf_GTA_type"/>
    <property type="match status" value="1"/>
</dbReference>
<keyword evidence="2 4" id="KW-0808">Transferase</keyword>
<dbReference type="EC" id="2.4.1.212" evidence="4"/>